<organism evidence="2 3">
    <name type="scientific">Lysinibacillus antri</name>
    <dbReference type="NCBI Taxonomy" id="2498145"/>
    <lineage>
        <taxon>Bacteria</taxon>
        <taxon>Bacillati</taxon>
        <taxon>Bacillota</taxon>
        <taxon>Bacilli</taxon>
        <taxon>Bacillales</taxon>
        <taxon>Bacillaceae</taxon>
        <taxon>Lysinibacillus</taxon>
    </lineage>
</organism>
<sequence length="122" mass="13845">MKVIKKTLLTTATVIVGLVLLLGGSFKVLAAGMHGHGPRAFGHPAMHGHHYMGFPWFETVVFLIIGVIVLVFLMKWLNKKTKDASMEQFIYTSLATSYRPMKNQNEDILDQWEKTINNKEKE</sequence>
<evidence type="ECO:0000256" key="1">
    <source>
        <dbReference type="SAM" id="Phobius"/>
    </source>
</evidence>
<evidence type="ECO:0000313" key="3">
    <source>
        <dbReference type="Proteomes" id="UP000287910"/>
    </source>
</evidence>
<keyword evidence="1" id="KW-0812">Transmembrane</keyword>
<evidence type="ECO:0000313" key="2">
    <source>
        <dbReference type="EMBL" id="RUL53213.1"/>
    </source>
</evidence>
<gene>
    <name evidence="2" type="ORF">EK386_09640</name>
</gene>
<keyword evidence="1" id="KW-1133">Transmembrane helix</keyword>
<dbReference type="AlphaFoldDB" id="A0A432LC80"/>
<dbReference type="Proteomes" id="UP000287910">
    <property type="component" value="Unassembled WGS sequence"/>
</dbReference>
<name>A0A432LC80_9BACI</name>
<feature type="transmembrane region" description="Helical" evidence="1">
    <location>
        <begin position="54"/>
        <end position="77"/>
    </location>
</feature>
<keyword evidence="3" id="KW-1185">Reference proteome</keyword>
<dbReference type="RefSeq" id="WP_126658951.1">
    <property type="nucleotide sequence ID" value="NZ_RYYR01000010.1"/>
</dbReference>
<proteinExistence type="predicted"/>
<comment type="caution">
    <text evidence="2">The sequence shown here is derived from an EMBL/GenBank/DDBJ whole genome shotgun (WGS) entry which is preliminary data.</text>
</comment>
<reference evidence="2 3" key="1">
    <citation type="submission" date="2018-12" db="EMBL/GenBank/DDBJ databases">
        <title>Lysinibacillus antri sp. nov., isolated from a cave soil.</title>
        <authorList>
            <person name="Narsing Rao M.P."/>
            <person name="Zhang H."/>
            <person name="Dong Z.-Y."/>
            <person name="Niu X.-K."/>
            <person name="Zhang K."/>
            <person name="Fang B.-Z."/>
            <person name="Kang Y.-Q."/>
            <person name="Xiao M."/>
            <person name="Li W.-J."/>
        </authorList>
    </citation>
    <scope>NUCLEOTIDE SEQUENCE [LARGE SCALE GENOMIC DNA]</scope>
    <source>
        <strain evidence="2 3">SYSU K30002</strain>
    </source>
</reference>
<dbReference type="EMBL" id="RYYR01000010">
    <property type="protein sequence ID" value="RUL53213.1"/>
    <property type="molecule type" value="Genomic_DNA"/>
</dbReference>
<accession>A0A432LC80</accession>
<protein>
    <submittedName>
        <fullName evidence="2">Uncharacterized protein</fullName>
    </submittedName>
</protein>
<keyword evidence="1" id="KW-0472">Membrane</keyword>